<dbReference type="InterPro" id="IPR050270">
    <property type="entry name" value="DegV_domain_contain"/>
</dbReference>
<dbReference type="Gene3D" id="3.40.50.10170">
    <property type="match status" value="1"/>
</dbReference>
<dbReference type="Pfam" id="PF02645">
    <property type="entry name" value="DegV"/>
    <property type="match status" value="1"/>
</dbReference>
<dbReference type="SUPFAM" id="SSF82549">
    <property type="entry name" value="DAK1/DegV-like"/>
    <property type="match status" value="1"/>
</dbReference>
<dbReference type="PANTHER" id="PTHR33434:SF2">
    <property type="entry name" value="FATTY ACID-BINDING PROTEIN TM_1468"/>
    <property type="match status" value="1"/>
</dbReference>
<dbReference type="EMBL" id="CP003914">
    <property type="protein sequence ID" value="AFX74223.1"/>
    <property type="molecule type" value="Genomic_DNA"/>
</dbReference>
<dbReference type="Gene3D" id="3.30.1180.10">
    <property type="match status" value="1"/>
</dbReference>
<dbReference type="InterPro" id="IPR003797">
    <property type="entry name" value="DegV"/>
</dbReference>
<dbReference type="PANTHER" id="PTHR33434">
    <property type="entry name" value="DEGV DOMAIN-CONTAINING PROTEIN DR_1986-RELATED"/>
    <property type="match status" value="1"/>
</dbReference>
<dbReference type="Proteomes" id="UP000009399">
    <property type="component" value="Chromosome"/>
</dbReference>
<dbReference type="GO" id="GO:0008289">
    <property type="term" value="F:lipid binding"/>
    <property type="evidence" value="ECO:0007669"/>
    <property type="project" value="UniProtKB-KW"/>
</dbReference>
<organism evidence="2 3">
    <name type="scientific">Mesomycoplasma hyorhinis SK76</name>
    <dbReference type="NCBI Taxonomy" id="1118964"/>
    <lineage>
        <taxon>Bacteria</taxon>
        <taxon>Bacillati</taxon>
        <taxon>Mycoplasmatota</taxon>
        <taxon>Mycoplasmoidales</taxon>
        <taxon>Metamycoplasmataceae</taxon>
        <taxon>Mesomycoplasma</taxon>
    </lineage>
</organism>
<sequence>MKKLAFIIDSFSGVSQETIDQTDDVELLPLKFILDGEEFLDDQKSYKGEELFLKIKQAKEFKTSMPSIGLMESVINKLEKEYENIIVLLIPSFLSSTYSTFNSLIKDNPKFHLIDNHFCGDEYLDIAKFALTELKDYSTEFIINFIKDINKNSLNFVIPSDLDHFTKGGRLVSIKKMIISTINSFSIILKITDKDIAFAGIKRTLKGAVKKVASKLKEFAEKNHLHNYIFKLIYSGNASLLDEVVSVLKQEEIEVKNVQFASAIVATHTCYAAFSIGIFPNLDKWLTKA</sequence>
<dbReference type="AlphaFoldDB" id="A0AAI8FDX0"/>
<reference evidence="2 3" key="1">
    <citation type="journal article" date="2013" name="Genome Announc.">
        <title>Complete Genome Sequence of Mycoplasma hyorhinis Strain SK76.</title>
        <authorList>
            <person name="Goodison S."/>
            <person name="Urquidi V."/>
            <person name="Kumar D."/>
            <person name="Reyes L."/>
            <person name="Rosser C.J."/>
        </authorList>
    </citation>
    <scope>NUCLEOTIDE SEQUENCE [LARGE SCALE GENOMIC DNA]</scope>
    <source>
        <strain evidence="2 3">SK76</strain>
    </source>
</reference>
<dbReference type="InterPro" id="IPR043168">
    <property type="entry name" value="DegV_C"/>
</dbReference>
<evidence type="ECO:0000313" key="2">
    <source>
        <dbReference type="EMBL" id="AFX74223.1"/>
    </source>
</evidence>
<protein>
    <recommendedName>
        <fullName evidence="4">DegV family protein</fullName>
    </recommendedName>
</protein>
<gene>
    <name evidence="2" type="ORF">MOS_296</name>
</gene>
<dbReference type="KEGG" id="mhs:MOS_296"/>
<dbReference type="PROSITE" id="PS51482">
    <property type="entry name" value="DEGV"/>
    <property type="match status" value="1"/>
</dbReference>
<evidence type="ECO:0000313" key="3">
    <source>
        <dbReference type="Proteomes" id="UP000009399"/>
    </source>
</evidence>
<dbReference type="NCBIfam" id="TIGR00762">
    <property type="entry name" value="DegV"/>
    <property type="match status" value="1"/>
</dbReference>
<dbReference type="RefSeq" id="WP_015084111.1">
    <property type="nucleotide sequence ID" value="NC_019552.1"/>
</dbReference>
<name>A0AAI8FDX0_MESHY</name>
<accession>A0AAI8FDX0</accession>
<proteinExistence type="predicted"/>
<evidence type="ECO:0008006" key="4">
    <source>
        <dbReference type="Google" id="ProtNLM"/>
    </source>
</evidence>
<evidence type="ECO:0000256" key="1">
    <source>
        <dbReference type="ARBA" id="ARBA00023121"/>
    </source>
</evidence>
<keyword evidence="1" id="KW-0446">Lipid-binding</keyword>